<accession>A0A1H9RAF1</accession>
<gene>
    <name evidence="4" type="ORF">SAMN05421870_103379</name>
</gene>
<dbReference type="InterPro" id="IPR011032">
    <property type="entry name" value="GroES-like_sf"/>
</dbReference>
<feature type="domain" description="Enoyl reductase (ER)" evidence="3">
    <location>
        <begin position="13"/>
        <end position="333"/>
    </location>
</feature>
<sequence length="335" mass="35614">MRSVVFGRYGDPATELRLSEAPVPEPREGQVRVRLRARPVNPSDLLFVQGRYGRPADFSPAGRLPDAPPCAPVGFEGAGEVDRAGPGTRLRPGTRVAVAAAGTWSEYLTVAEDEVLPVPPDLPWETACQLTVNPFTAHLLLRDLALEPGESLLLTGASSALGRMLTRLAGERGIRCVCVVRHPVHTGPLLAAGAEQVVVGTDGGSVGSRLEAAGEDRTVAAVLDAVGGGVGRAALSALRDGGRFVVYGLLSGQPLPVPLEDLVFRDVVIRGFWLPERLRSLDPGTVDRLTKRVVEDVRRGLLTAPVAARYDLAEVAEAVAHHMRPRRTGRIVLTG</sequence>
<dbReference type="InterPro" id="IPR020843">
    <property type="entry name" value="ER"/>
</dbReference>
<dbReference type="Pfam" id="PF00107">
    <property type="entry name" value="ADH_zinc_N"/>
    <property type="match status" value="1"/>
</dbReference>
<keyword evidence="2" id="KW-0560">Oxidoreductase</keyword>
<dbReference type="InterPro" id="IPR036291">
    <property type="entry name" value="NAD(P)-bd_dom_sf"/>
</dbReference>
<dbReference type="PANTHER" id="PTHR48106">
    <property type="entry name" value="QUINONE OXIDOREDUCTASE PIG3-RELATED"/>
    <property type="match status" value="1"/>
</dbReference>
<protein>
    <submittedName>
        <fullName evidence="4">NADPH:quinone reductase</fullName>
    </submittedName>
</protein>
<evidence type="ECO:0000313" key="5">
    <source>
        <dbReference type="Proteomes" id="UP000182841"/>
    </source>
</evidence>
<dbReference type="SUPFAM" id="SSF51735">
    <property type="entry name" value="NAD(P)-binding Rossmann-fold domains"/>
    <property type="match status" value="1"/>
</dbReference>
<dbReference type="EMBL" id="FOGO01000003">
    <property type="protein sequence ID" value="SER69029.1"/>
    <property type="molecule type" value="Genomic_DNA"/>
</dbReference>
<dbReference type="GO" id="GO:0070402">
    <property type="term" value="F:NADPH binding"/>
    <property type="evidence" value="ECO:0007669"/>
    <property type="project" value="TreeGrafter"/>
</dbReference>
<dbReference type="InterPro" id="IPR013154">
    <property type="entry name" value="ADH-like_N"/>
</dbReference>
<dbReference type="Gene3D" id="3.40.50.720">
    <property type="entry name" value="NAD(P)-binding Rossmann-like Domain"/>
    <property type="match status" value="1"/>
</dbReference>
<dbReference type="Pfam" id="PF08240">
    <property type="entry name" value="ADH_N"/>
    <property type="match status" value="1"/>
</dbReference>
<dbReference type="RefSeq" id="WP_074999625.1">
    <property type="nucleotide sequence ID" value="NZ_FOGO01000003.1"/>
</dbReference>
<dbReference type="Proteomes" id="UP000182841">
    <property type="component" value="Unassembled WGS sequence"/>
</dbReference>
<dbReference type="AlphaFoldDB" id="A0A1H9RAF1"/>
<reference evidence="5" key="1">
    <citation type="submission" date="2016-10" db="EMBL/GenBank/DDBJ databases">
        <authorList>
            <person name="Varghese N."/>
            <person name="Submissions S."/>
        </authorList>
    </citation>
    <scope>NUCLEOTIDE SEQUENCE [LARGE SCALE GENOMIC DNA]</scope>
    <source>
        <strain evidence="5">CGMCC 4.6825</strain>
    </source>
</reference>
<evidence type="ECO:0000313" key="4">
    <source>
        <dbReference type="EMBL" id="SER69029.1"/>
    </source>
</evidence>
<dbReference type="Gene3D" id="3.90.180.10">
    <property type="entry name" value="Medium-chain alcohol dehydrogenases, catalytic domain"/>
    <property type="match status" value="1"/>
</dbReference>
<evidence type="ECO:0000256" key="2">
    <source>
        <dbReference type="ARBA" id="ARBA00023002"/>
    </source>
</evidence>
<organism evidence="4 5">
    <name type="scientific">Streptomyces qinglanensis</name>
    <dbReference type="NCBI Taxonomy" id="943816"/>
    <lineage>
        <taxon>Bacteria</taxon>
        <taxon>Bacillati</taxon>
        <taxon>Actinomycetota</taxon>
        <taxon>Actinomycetes</taxon>
        <taxon>Kitasatosporales</taxon>
        <taxon>Streptomycetaceae</taxon>
        <taxon>Streptomyces</taxon>
    </lineage>
</organism>
<proteinExistence type="predicted"/>
<dbReference type="SUPFAM" id="SSF50129">
    <property type="entry name" value="GroES-like"/>
    <property type="match status" value="1"/>
</dbReference>
<dbReference type="OrthoDB" id="4190732at2"/>
<dbReference type="SMART" id="SM00829">
    <property type="entry name" value="PKS_ER"/>
    <property type="match status" value="1"/>
</dbReference>
<keyword evidence="5" id="KW-1185">Reference proteome</keyword>
<dbReference type="PANTHER" id="PTHR48106:SF2">
    <property type="entry name" value="ZN2+-BINDING DEHYDROGENASE"/>
    <property type="match status" value="1"/>
</dbReference>
<evidence type="ECO:0000259" key="3">
    <source>
        <dbReference type="SMART" id="SM00829"/>
    </source>
</evidence>
<name>A0A1H9RAF1_9ACTN</name>
<dbReference type="GO" id="GO:0016651">
    <property type="term" value="F:oxidoreductase activity, acting on NAD(P)H"/>
    <property type="evidence" value="ECO:0007669"/>
    <property type="project" value="TreeGrafter"/>
</dbReference>
<dbReference type="InterPro" id="IPR013149">
    <property type="entry name" value="ADH-like_C"/>
</dbReference>
<dbReference type="CDD" id="cd05282">
    <property type="entry name" value="ETR_like"/>
    <property type="match status" value="1"/>
</dbReference>
<keyword evidence="1" id="KW-0521">NADP</keyword>
<evidence type="ECO:0000256" key="1">
    <source>
        <dbReference type="ARBA" id="ARBA00022857"/>
    </source>
</evidence>